<dbReference type="STRING" id="35608.A0A2U1L6T8"/>
<keyword evidence="2" id="KW-1133">Transmembrane helix</keyword>
<keyword evidence="2" id="KW-0472">Membrane</keyword>
<feature type="transmembrane region" description="Helical" evidence="2">
    <location>
        <begin position="152"/>
        <end position="170"/>
    </location>
</feature>
<feature type="transmembrane region" description="Helical" evidence="2">
    <location>
        <begin position="83"/>
        <end position="99"/>
    </location>
</feature>
<feature type="transmembrane region" description="Helical" evidence="2">
    <location>
        <begin position="303"/>
        <end position="322"/>
    </location>
</feature>
<evidence type="ECO:0000256" key="1">
    <source>
        <dbReference type="SAM" id="MobiDB-lite"/>
    </source>
</evidence>
<dbReference type="OrthoDB" id="1925356at2759"/>
<feature type="transmembrane region" description="Helical" evidence="2">
    <location>
        <begin position="272"/>
        <end position="291"/>
    </location>
</feature>
<reference evidence="3 4" key="1">
    <citation type="journal article" date="2018" name="Mol. Plant">
        <title>The genome of Artemisia annua provides insight into the evolution of Asteraceae family and artemisinin biosynthesis.</title>
        <authorList>
            <person name="Shen Q."/>
            <person name="Zhang L."/>
            <person name="Liao Z."/>
            <person name="Wang S."/>
            <person name="Yan T."/>
            <person name="Shi P."/>
            <person name="Liu M."/>
            <person name="Fu X."/>
            <person name="Pan Q."/>
            <person name="Wang Y."/>
            <person name="Lv Z."/>
            <person name="Lu X."/>
            <person name="Zhang F."/>
            <person name="Jiang W."/>
            <person name="Ma Y."/>
            <person name="Chen M."/>
            <person name="Hao X."/>
            <person name="Li L."/>
            <person name="Tang Y."/>
            <person name="Lv G."/>
            <person name="Zhou Y."/>
            <person name="Sun X."/>
            <person name="Brodelius P.E."/>
            <person name="Rose J.K.C."/>
            <person name="Tang K."/>
        </authorList>
    </citation>
    <scope>NUCLEOTIDE SEQUENCE [LARGE SCALE GENOMIC DNA]</scope>
    <source>
        <strain evidence="4">cv. Huhao1</strain>
        <tissue evidence="3">Leaf</tissue>
    </source>
</reference>
<organism evidence="3 4">
    <name type="scientific">Artemisia annua</name>
    <name type="common">Sweet wormwood</name>
    <dbReference type="NCBI Taxonomy" id="35608"/>
    <lineage>
        <taxon>Eukaryota</taxon>
        <taxon>Viridiplantae</taxon>
        <taxon>Streptophyta</taxon>
        <taxon>Embryophyta</taxon>
        <taxon>Tracheophyta</taxon>
        <taxon>Spermatophyta</taxon>
        <taxon>Magnoliopsida</taxon>
        <taxon>eudicotyledons</taxon>
        <taxon>Gunneridae</taxon>
        <taxon>Pentapetalae</taxon>
        <taxon>asterids</taxon>
        <taxon>campanulids</taxon>
        <taxon>Asterales</taxon>
        <taxon>Asteraceae</taxon>
        <taxon>Asteroideae</taxon>
        <taxon>Anthemideae</taxon>
        <taxon>Artemisiinae</taxon>
        <taxon>Artemisia</taxon>
    </lineage>
</organism>
<gene>
    <name evidence="3" type="ORF">CTI12_AA524300</name>
</gene>
<evidence type="ECO:0000313" key="4">
    <source>
        <dbReference type="Proteomes" id="UP000245207"/>
    </source>
</evidence>
<keyword evidence="2" id="KW-0812">Transmembrane</keyword>
<feature type="region of interest" description="Disordered" evidence="1">
    <location>
        <begin position="1"/>
        <end position="22"/>
    </location>
</feature>
<dbReference type="PANTHER" id="PTHR36367">
    <property type="entry name" value="TRANSMEMBRANE PROTEIN"/>
    <property type="match status" value="1"/>
</dbReference>
<name>A0A2U1L6T8_ARTAN</name>
<dbReference type="PANTHER" id="PTHR36367:SF2">
    <property type="entry name" value="TRANSMEMBRANE PROTEIN"/>
    <property type="match status" value="1"/>
</dbReference>
<feature type="compositionally biased region" description="Polar residues" evidence="1">
    <location>
        <begin position="1"/>
        <end position="11"/>
    </location>
</feature>
<proteinExistence type="predicted"/>
<accession>A0A2U1L6T8</accession>
<protein>
    <recommendedName>
        <fullName evidence="5">Transmembrane protein</fullName>
    </recommendedName>
</protein>
<keyword evidence="4" id="KW-1185">Reference proteome</keyword>
<evidence type="ECO:0000256" key="2">
    <source>
        <dbReference type="SAM" id="Phobius"/>
    </source>
</evidence>
<feature type="transmembrane region" description="Helical" evidence="2">
    <location>
        <begin position="119"/>
        <end position="140"/>
    </location>
</feature>
<comment type="caution">
    <text evidence="3">The sequence shown here is derived from an EMBL/GenBank/DDBJ whole genome shotgun (WGS) entry which is preliminary data.</text>
</comment>
<evidence type="ECO:0008006" key="5">
    <source>
        <dbReference type="Google" id="ProtNLM"/>
    </source>
</evidence>
<dbReference type="EMBL" id="PKPP01011125">
    <property type="protein sequence ID" value="PWA44716.1"/>
    <property type="molecule type" value="Genomic_DNA"/>
</dbReference>
<feature type="transmembrane region" description="Helical" evidence="2">
    <location>
        <begin position="222"/>
        <end position="246"/>
    </location>
</feature>
<evidence type="ECO:0000313" key="3">
    <source>
        <dbReference type="EMBL" id="PWA44716.1"/>
    </source>
</evidence>
<dbReference type="AlphaFoldDB" id="A0A2U1L6T8"/>
<sequence>MATISTVTTNFHRPKPPLQPNTQSLLKKRQAFSLKSKPCNNVHYNLSSSQTTFICSATRRTSNAASDVPVTEMDDNVRKVTQFLLWAAEGVYIAWLFLLPNAPGDPFWAISSETIDSLIGLSLNFFFVLPLMNSVGIRLMDAPVLHPMSEGFFNFVLGWTFMFAPLLFTDRKRDGYKGSLDVLWGFQMFLTNTFLIPYMAIRLNKPDTDSTPRKASQLESVMVNYASVVGVVGGAVCLISVLWALYGRSDGNFGDLAERWEFFASSVGSERFVYAFLWDICIYIVFQPWLIGQNLQNVEKMKVNLVKYMRFVPVFGLVAYLLCLDVDEDV</sequence>
<feature type="transmembrane region" description="Helical" evidence="2">
    <location>
        <begin position="182"/>
        <end position="201"/>
    </location>
</feature>
<dbReference type="Proteomes" id="UP000245207">
    <property type="component" value="Unassembled WGS sequence"/>
</dbReference>